<evidence type="ECO:0000313" key="2">
    <source>
        <dbReference type="EMBL" id="PLN80180.1"/>
    </source>
</evidence>
<dbReference type="AlphaFoldDB" id="A0A2J5HS90"/>
<keyword evidence="3" id="KW-1185">Reference proteome</keyword>
<dbReference type="EMBL" id="KZ559550">
    <property type="protein sequence ID" value="PLN80180.1"/>
    <property type="molecule type" value="Genomic_DNA"/>
</dbReference>
<accession>A0A2J5HS90</accession>
<protein>
    <submittedName>
        <fullName evidence="2">Uncharacterized protein</fullName>
    </submittedName>
</protein>
<proteinExistence type="predicted"/>
<dbReference type="OrthoDB" id="5430620at2759"/>
<reference evidence="3" key="1">
    <citation type="submission" date="2017-12" db="EMBL/GenBank/DDBJ databases">
        <authorList>
            <consortium name="DOE Joint Genome Institute"/>
            <person name="Mondo S.J."/>
            <person name="Kjaerbolling I."/>
            <person name="Vesth T.C."/>
            <person name="Frisvad J.C."/>
            <person name="Nybo J.L."/>
            <person name="Theobald S."/>
            <person name="Kuo A."/>
            <person name="Bowyer P."/>
            <person name="Matsuda Y."/>
            <person name="Lyhne E.K."/>
            <person name="Kogle M.E."/>
            <person name="Clum A."/>
            <person name="Lipzen A."/>
            <person name="Salamov A."/>
            <person name="Ngan C.Y."/>
            <person name="Daum C."/>
            <person name="Chiniquy J."/>
            <person name="Barry K."/>
            <person name="LaButti K."/>
            <person name="Haridas S."/>
            <person name="Simmons B.A."/>
            <person name="Magnuson J.K."/>
            <person name="Mortensen U.H."/>
            <person name="Larsen T.O."/>
            <person name="Grigoriev I.V."/>
            <person name="Baker S.E."/>
            <person name="Andersen M.R."/>
            <person name="Nordberg H.P."/>
            <person name="Cantor M.N."/>
            <person name="Hua S.X."/>
        </authorList>
    </citation>
    <scope>NUCLEOTIDE SEQUENCE [LARGE SCALE GENOMIC DNA]</scope>
    <source>
        <strain evidence="3">IBT 19404</strain>
    </source>
</reference>
<organism evidence="2 3">
    <name type="scientific">Aspergillus taichungensis</name>
    <dbReference type="NCBI Taxonomy" id="482145"/>
    <lineage>
        <taxon>Eukaryota</taxon>
        <taxon>Fungi</taxon>
        <taxon>Dikarya</taxon>
        <taxon>Ascomycota</taxon>
        <taxon>Pezizomycotina</taxon>
        <taxon>Eurotiomycetes</taxon>
        <taxon>Eurotiomycetidae</taxon>
        <taxon>Eurotiales</taxon>
        <taxon>Aspergillaceae</taxon>
        <taxon>Aspergillus</taxon>
        <taxon>Aspergillus subgen. Circumdati</taxon>
    </lineage>
</organism>
<sequence>MKFALTTISFVATSLAASLPSSFTLVAEGGNTLLTDGNHALIAPHLANHLPILILNRIGDQITYTSDDAPPFTWQNLYVVEGDIEPIGLTNPYTGAMPANASISGFGVNEQGHLTHKGNTEFGTLAAAEDDKPIWWLGYSSGRFDGVPLWVKELRM</sequence>
<feature type="signal peptide" evidence="1">
    <location>
        <begin position="1"/>
        <end position="16"/>
    </location>
</feature>
<dbReference type="Proteomes" id="UP000235023">
    <property type="component" value="Unassembled WGS sequence"/>
</dbReference>
<evidence type="ECO:0000256" key="1">
    <source>
        <dbReference type="SAM" id="SignalP"/>
    </source>
</evidence>
<gene>
    <name evidence="2" type="ORF">BDW42DRAFT_171359</name>
</gene>
<feature type="chain" id="PRO_5014390099" evidence="1">
    <location>
        <begin position="17"/>
        <end position="156"/>
    </location>
</feature>
<name>A0A2J5HS90_9EURO</name>
<keyword evidence="1" id="KW-0732">Signal</keyword>
<evidence type="ECO:0000313" key="3">
    <source>
        <dbReference type="Proteomes" id="UP000235023"/>
    </source>
</evidence>